<name>A0A0X8P089_9MYRT</name>
<organism evidence="1">
    <name type="scientific">Sonneratia alba</name>
    <dbReference type="NCBI Taxonomy" id="122812"/>
    <lineage>
        <taxon>Eukaryota</taxon>
        <taxon>Viridiplantae</taxon>
        <taxon>Streptophyta</taxon>
        <taxon>Embryophyta</taxon>
        <taxon>Tracheophyta</taxon>
        <taxon>Spermatophyta</taxon>
        <taxon>Magnoliopsida</taxon>
        <taxon>eudicotyledons</taxon>
        <taxon>Gunneridae</taxon>
        <taxon>Pentapetalae</taxon>
        <taxon>rosids</taxon>
        <taxon>malvids</taxon>
        <taxon>Myrtales</taxon>
        <taxon>Lythraceae</taxon>
        <taxon>Sonneratia</taxon>
    </lineage>
</organism>
<dbReference type="Pfam" id="PF00560">
    <property type="entry name" value="LRR_1"/>
    <property type="match status" value="1"/>
</dbReference>
<protein>
    <submittedName>
        <fullName evidence="1">TMV resistance protein N</fullName>
    </submittedName>
</protein>
<reference evidence="1" key="1">
    <citation type="submission" date="2013-04" db="EMBL/GenBank/DDBJ databases">
        <title>Finding candidate genes under positive selection through transcriptome comparison of four species of Sonneratia, a mangrove genus in the Indo West Pacific region.</title>
        <authorList>
            <person name="Chen S."/>
        </authorList>
    </citation>
    <scope>NUCLEOTIDE SEQUENCE</scope>
</reference>
<feature type="non-terminal residue" evidence="1">
    <location>
        <position position="171"/>
    </location>
</feature>
<dbReference type="InterPro" id="IPR050715">
    <property type="entry name" value="LRR-SigEffector_domain"/>
</dbReference>
<dbReference type="InterPro" id="IPR001611">
    <property type="entry name" value="Leu-rich_rpt"/>
</dbReference>
<evidence type="ECO:0000313" key="1">
    <source>
        <dbReference type="EMBL" id="AHM92762.1"/>
    </source>
</evidence>
<dbReference type="PANTHER" id="PTHR45752:SF195">
    <property type="entry name" value="LEUCINE-RICH REPEAT (LRR) FAMILY PROTEIN-RELATED"/>
    <property type="match status" value="1"/>
</dbReference>
<accession>A0A0X8P089</accession>
<dbReference type="AlphaFoldDB" id="A0A0X8P089"/>
<sequence>SICRVKSLRILDISGCLRIDHLPDDFGELTSLIEFLADGAPITKPPLSMANLKNLGKLHLHGYNRLRSRSIVARFCSWISKKEAPEDNNQLISPLCGLRSLTDLSLTGCNLSEDGILQGIGTLGSLNRLDLSRSSFSRLPGSISSLSNLHAVYVQSCPMLESFPDMPQSVT</sequence>
<dbReference type="InterPro" id="IPR032675">
    <property type="entry name" value="LRR_dom_sf"/>
</dbReference>
<dbReference type="EMBL" id="KC898874">
    <property type="protein sequence ID" value="AHM92762.1"/>
    <property type="molecule type" value="Genomic_DNA"/>
</dbReference>
<proteinExistence type="predicted"/>
<dbReference type="SUPFAM" id="SSF52058">
    <property type="entry name" value="L domain-like"/>
    <property type="match status" value="1"/>
</dbReference>
<dbReference type="PANTHER" id="PTHR45752">
    <property type="entry name" value="LEUCINE-RICH REPEAT-CONTAINING"/>
    <property type="match status" value="1"/>
</dbReference>
<dbReference type="Gene3D" id="3.80.10.10">
    <property type="entry name" value="Ribonuclease Inhibitor"/>
    <property type="match status" value="1"/>
</dbReference>
<feature type="non-terminal residue" evidence="1">
    <location>
        <position position="1"/>
    </location>
</feature>